<evidence type="ECO:0000256" key="1">
    <source>
        <dbReference type="SAM" id="Phobius"/>
    </source>
</evidence>
<feature type="transmembrane region" description="Helical" evidence="1">
    <location>
        <begin position="209"/>
        <end position="231"/>
    </location>
</feature>
<dbReference type="Proteomes" id="UP000515800">
    <property type="component" value="Chromosome"/>
</dbReference>
<reference evidence="2 3" key="1">
    <citation type="submission" date="2020-08" db="EMBL/GenBank/DDBJ databases">
        <title>Genome sequence of Weissella diestrammenae KACC 16890T.</title>
        <authorList>
            <person name="Hyun D.-W."/>
            <person name="Bae J.-W."/>
        </authorList>
    </citation>
    <scope>NUCLEOTIDE SEQUENCE [LARGE SCALE GENOMIC DNA]</scope>
    <source>
        <strain evidence="2 3">KACC 16890</strain>
    </source>
</reference>
<feature type="transmembrane region" description="Helical" evidence="1">
    <location>
        <begin position="51"/>
        <end position="71"/>
    </location>
</feature>
<accession>A0A7G9T727</accession>
<feature type="transmembrane region" description="Helical" evidence="1">
    <location>
        <begin position="176"/>
        <end position="194"/>
    </location>
</feature>
<feature type="transmembrane region" description="Helical" evidence="1">
    <location>
        <begin position="109"/>
        <end position="132"/>
    </location>
</feature>
<keyword evidence="1" id="KW-0812">Transmembrane</keyword>
<sequence length="232" mass="26802">MKNLNMLSEQYPFVAMWLIIIATFFVIPIIGSYLVSLIMRRNSRLIGGKVYLAWLGIIVHELSHALIAIVFRHRIQKMVLLQRPDQNGTLGYVQHAYDVKNKYQMLGNFFIGIAPIFGISGVMYIVTLWLWPSLVQMPFAWPNTWWQGGLWLYLMLTLFFGIDLSASDWRGARTGMILYLFLLTISSMVVIYIGKIQAVMVWSHLTRPFLIFFGLLIVLGLVIQFIARLLIR</sequence>
<keyword evidence="3" id="KW-1185">Reference proteome</keyword>
<evidence type="ECO:0000313" key="2">
    <source>
        <dbReference type="EMBL" id="QNN75902.1"/>
    </source>
</evidence>
<feature type="transmembrane region" description="Helical" evidence="1">
    <location>
        <begin position="144"/>
        <end position="164"/>
    </location>
</feature>
<protein>
    <recommendedName>
        <fullName evidence="4">M50 family metallopeptidase</fullName>
    </recommendedName>
</protein>
<keyword evidence="1" id="KW-1133">Transmembrane helix</keyword>
<dbReference type="AlphaFoldDB" id="A0A7G9T727"/>
<name>A0A7G9T727_9LACO</name>
<keyword evidence="1" id="KW-0472">Membrane</keyword>
<evidence type="ECO:0000313" key="3">
    <source>
        <dbReference type="Proteomes" id="UP000515800"/>
    </source>
</evidence>
<proteinExistence type="predicted"/>
<dbReference type="RefSeq" id="WP_187529730.1">
    <property type="nucleotide sequence ID" value="NZ_CP060724.1"/>
</dbReference>
<dbReference type="KEGG" id="wdi:H9L19_03320"/>
<evidence type="ECO:0008006" key="4">
    <source>
        <dbReference type="Google" id="ProtNLM"/>
    </source>
</evidence>
<gene>
    <name evidence="2" type="ORF">H9L19_03320</name>
</gene>
<organism evidence="2 3">
    <name type="scientific">Weissella diestrammenae</name>
    <dbReference type="NCBI Taxonomy" id="1162633"/>
    <lineage>
        <taxon>Bacteria</taxon>
        <taxon>Bacillati</taxon>
        <taxon>Bacillota</taxon>
        <taxon>Bacilli</taxon>
        <taxon>Lactobacillales</taxon>
        <taxon>Lactobacillaceae</taxon>
        <taxon>Weissella</taxon>
    </lineage>
</organism>
<feature type="transmembrane region" description="Helical" evidence="1">
    <location>
        <begin position="12"/>
        <end position="39"/>
    </location>
</feature>
<dbReference type="EMBL" id="CP060724">
    <property type="protein sequence ID" value="QNN75902.1"/>
    <property type="molecule type" value="Genomic_DNA"/>
</dbReference>